<evidence type="ECO:0000256" key="1">
    <source>
        <dbReference type="PROSITE-ProRule" id="PRU00708"/>
    </source>
</evidence>
<dbReference type="AlphaFoldDB" id="A0A8T1QHQ3"/>
<dbReference type="GO" id="GO:0000373">
    <property type="term" value="P:Group II intron splicing"/>
    <property type="evidence" value="ECO:0007669"/>
    <property type="project" value="InterPro"/>
</dbReference>
<dbReference type="Pfam" id="PF13041">
    <property type="entry name" value="PPR_2"/>
    <property type="match status" value="1"/>
</dbReference>
<dbReference type="EMBL" id="CM031813">
    <property type="protein sequence ID" value="KAG6653692.1"/>
    <property type="molecule type" value="Genomic_DNA"/>
</dbReference>
<proteinExistence type="predicted"/>
<dbReference type="GO" id="GO:0003723">
    <property type="term" value="F:RNA binding"/>
    <property type="evidence" value="ECO:0007669"/>
    <property type="project" value="InterPro"/>
</dbReference>
<dbReference type="InterPro" id="IPR044190">
    <property type="entry name" value="THA8-like"/>
</dbReference>
<accession>A0A8T1QHQ3</accession>
<keyword evidence="3" id="KW-1185">Reference proteome</keyword>
<name>A0A8T1QHQ3_CARIL</name>
<feature type="repeat" description="PPR" evidence="1">
    <location>
        <begin position="164"/>
        <end position="198"/>
    </location>
</feature>
<organism evidence="2 3">
    <name type="scientific">Carya illinoinensis</name>
    <name type="common">Pecan</name>
    <dbReference type="NCBI Taxonomy" id="32201"/>
    <lineage>
        <taxon>Eukaryota</taxon>
        <taxon>Viridiplantae</taxon>
        <taxon>Streptophyta</taxon>
        <taxon>Embryophyta</taxon>
        <taxon>Tracheophyta</taxon>
        <taxon>Spermatophyta</taxon>
        <taxon>Magnoliopsida</taxon>
        <taxon>eudicotyledons</taxon>
        <taxon>Gunneridae</taxon>
        <taxon>Pentapetalae</taxon>
        <taxon>rosids</taxon>
        <taxon>fabids</taxon>
        <taxon>Fagales</taxon>
        <taxon>Juglandaceae</taxon>
        <taxon>Carya</taxon>
    </lineage>
</organism>
<reference evidence="2" key="1">
    <citation type="submission" date="2020-12" db="EMBL/GenBank/DDBJ databases">
        <title>WGS assembly of Carya illinoinensis cv. Pawnee.</title>
        <authorList>
            <person name="Platts A."/>
            <person name="Shu S."/>
            <person name="Wright S."/>
            <person name="Barry K."/>
            <person name="Edger P."/>
            <person name="Pires J.C."/>
            <person name="Schmutz J."/>
        </authorList>
    </citation>
    <scope>NUCLEOTIDE SEQUENCE</scope>
    <source>
        <tissue evidence="2">Leaf</tissue>
    </source>
</reference>
<sequence>MSSTAIRASSFTLFSSLSKTTNLRNGESPSLGPARCVLVTMSSRGKNRKPLQKGRNPSIEAIQAVQALKRAQKDKHTLDRVFHSKFKRLLKLDMMAVLRELLRQNQCVLALKVFEDIRREFWYKPQVSVYADMVTVLASNGLVEHVELLIQSYLKIEAVDLGPEIEGFNALFKALLSSNNTKLAMECYCLMKQAGCEPDKSSFKILITGLESRGETGPSLTIRQDAQMYFGESLEFLDEEEEMMTQQVLSESLDSLPKTT</sequence>
<dbReference type="Proteomes" id="UP000811609">
    <property type="component" value="Chromosome 5"/>
</dbReference>
<protein>
    <recommendedName>
        <fullName evidence="4">Pentatricopeptide repeat-containing protein</fullName>
    </recommendedName>
</protein>
<evidence type="ECO:0000313" key="2">
    <source>
        <dbReference type="EMBL" id="KAG6653692.1"/>
    </source>
</evidence>
<evidence type="ECO:0008006" key="4">
    <source>
        <dbReference type="Google" id="ProtNLM"/>
    </source>
</evidence>
<dbReference type="PANTHER" id="PTHR47594:SF4">
    <property type="entry name" value="OS04G0475500 PROTEIN"/>
    <property type="match status" value="1"/>
</dbReference>
<gene>
    <name evidence="2" type="ORF">CIPAW_05G094900</name>
</gene>
<dbReference type="InterPro" id="IPR002885">
    <property type="entry name" value="PPR_rpt"/>
</dbReference>
<dbReference type="NCBIfam" id="TIGR00756">
    <property type="entry name" value="PPR"/>
    <property type="match status" value="1"/>
</dbReference>
<dbReference type="GO" id="GO:0009658">
    <property type="term" value="P:chloroplast organization"/>
    <property type="evidence" value="ECO:0007669"/>
    <property type="project" value="InterPro"/>
</dbReference>
<dbReference type="PANTHER" id="PTHR47594">
    <property type="entry name" value="PPR CONTAINING PLANT-LIKE PROTEIN"/>
    <property type="match status" value="1"/>
</dbReference>
<comment type="caution">
    <text evidence="2">The sequence shown here is derived from an EMBL/GenBank/DDBJ whole genome shotgun (WGS) entry which is preliminary data.</text>
</comment>
<evidence type="ECO:0000313" key="3">
    <source>
        <dbReference type="Proteomes" id="UP000811609"/>
    </source>
</evidence>
<dbReference type="PROSITE" id="PS51375">
    <property type="entry name" value="PPR"/>
    <property type="match status" value="1"/>
</dbReference>